<proteinExistence type="predicted"/>
<keyword evidence="3" id="KW-1185">Reference proteome</keyword>
<sequence>MQAQAANFWGKVEFNARQRRYQVFVSLLKAFKSPPTILDIGGTMDYWKTLGVSHKLASRIVLLNMFEQPAGDVFESVTGDARDLSRYRDQQFDLVFSNSVIGHVGAFGDQMRMAREMQRVGKSFFLQTPNHGFPLDWRTRIPYFHWLPASAQAWCFERFGVGSYAKAADHAQAVEWATRIRNIRRGELARLFPGATLVNERVCGFTKSFMVHNITPSH</sequence>
<dbReference type="EMBL" id="JAXOJX010000005">
    <property type="protein sequence ID" value="MDZ5455976.1"/>
    <property type="molecule type" value="Genomic_DNA"/>
</dbReference>
<dbReference type="Proteomes" id="UP001293718">
    <property type="component" value="Unassembled WGS sequence"/>
</dbReference>
<dbReference type="InterPro" id="IPR013216">
    <property type="entry name" value="Methyltransf_11"/>
</dbReference>
<evidence type="ECO:0000313" key="3">
    <source>
        <dbReference type="Proteomes" id="UP001293718"/>
    </source>
</evidence>
<dbReference type="EC" id="2.1.-.-" evidence="2"/>
<dbReference type="InterPro" id="IPR029063">
    <property type="entry name" value="SAM-dependent_MTases_sf"/>
</dbReference>
<organism evidence="2 3">
    <name type="scientific">Azohydromonas lata</name>
    <dbReference type="NCBI Taxonomy" id="45677"/>
    <lineage>
        <taxon>Bacteria</taxon>
        <taxon>Pseudomonadati</taxon>
        <taxon>Pseudomonadota</taxon>
        <taxon>Betaproteobacteria</taxon>
        <taxon>Burkholderiales</taxon>
        <taxon>Sphaerotilaceae</taxon>
        <taxon>Azohydromonas</taxon>
    </lineage>
</organism>
<dbReference type="CDD" id="cd02440">
    <property type="entry name" value="AdoMet_MTases"/>
    <property type="match status" value="1"/>
</dbReference>
<keyword evidence="2" id="KW-0808">Transferase</keyword>
<keyword evidence="2" id="KW-0489">Methyltransferase</keyword>
<name>A0ABU5IBJ2_9BURK</name>
<dbReference type="GO" id="GO:0008168">
    <property type="term" value="F:methyltransferase activity"/>
    <property type="evidence" value="ECO:0007669"/>
    <property type="project" value="UniProtKB-KW"/>
</dbReference>
<reference evidence="2 3" key="1">
    <citation type="submission" date="2023-11" db="EMBL/GenBank/DDBJ databases">
        <title>Draft genome of Azohydromonas lata strain H1 (DSM1123), a polyhydroxyalkanoate producer.</title>
        <authorList>
            <person name="Traversa D."/>
            <person name="D'Addabbo P."/>
            <person name="Pazzani C."/>
            <person name="Manzari C."/>
            <person name="Chiara M."/>
            <person name="Scrascia M."/>
        </authorList>
    </citation>
    <scope>NUCLEOTIDE SEQUENCE [LARGE SCALE GENOMIC DNA]</scope>
    <source>
        <strain evidence="2 3">H1</strain>
    </source>
</reference>
<gene>
    <name evidence="2" type="ORF">SM757_05270</name>
</gene>
<dbReference type="RefSeq" id="WP_322464660.1">
    <property type="nucleotide sequence ID" value="NZ_JAXOJX010000005.1"/>
</dbReference>
<feature type="domain" description="Methyltransferase type 11" evidence="1">
    <location>
        <begin position="72"/>
        <end position="122"/>
    </location>
</feature>
<dbReference type="Pfam" id="PF08241">
    <property type="entry name" value="Methyltransf_11"/>
    <property type="match status" value="1"/>
</dbReference>
<evidence type="ECO:0000313" key="2">
    <source>
        <dbReference type="EMBL" id="MDZ5455976.1"/>
    </source>
</evidence>
<protein>
    <submittedName>
        <fullName evidence="2">Class I SAM-dependent methyltransferase</fullName>
        <ecNumber evidence="2">2.1.-.-</ecNumber>
    </submittedName>
</protein>
<dbReference type="GO" id="GO:0032259">
    <property type="term" value="P:methylation"/>
    <property type="evidence" value="ECO:0007669"/>
    <property type="project" value="UniProtKB-KW"/>
</dbReference>
<dbReference type="Gene3D" id="3.40.50.150">
    <property type="entry name" value="Vaccinia Virus protein VP39"/>
    <property type="match status" value="1"/>
</dbReference>
<evidence type="ECO:0000259" key="1">
    <source>
        <dbReference type="Pfam" id="PF08241"/>
    </source>
</evidence>
<dbReference type="SUPFAM" id="SSF53335">
    <property type="entry name" value="S-adenosyl-L-methionine-dependent methyltransferases"/>
    <property type="match status" value="1"/>
</dbReference>
<comment type="caution">
    <text evidence="2">The sequence shown here is derived from an EMBL/GenBank/DDBJ whole genome shotgun (WGS) entry which is preliminary data.</text>
</comment>
<accession>A0ABU5IBJ2</accession>